<keyword evidence="1" id="KW-0175">Coiled coil</keyword>
<sequence>MPSGPKRSHQSNATAPPKYGCSLYMAPTVLHPPHRSQPHPSPSPPSHSLSLLTQQPHLRVQQLRHKSDVQSLRRAISERCQPILEQYHGCDCAYCSGFCAGDVAEAVEYLSTTSEIESWPFRTRKRACPCCHLHSTSILHRRTLGIVPNTHPGESGCKRARTELESAQWRLRALNSAINHLRKQRDYISQVFIPHWRSALAPIARVPDDILLHIFDFYLQLITHPPRTPTTSDAQSTEAHPTQLTLCMVSRRWRSLTISYQYRWSFVPRRSDHLAGSSRCNPNRRLEVQLQRSGNATLSVDFQSCSIAEQARLAL</sequence>
<dbReference type="OrthoDB" id="3365698at2759"/>
<reference evidence="3 4" key="1">
    <citation type="journal article" date="2019" name="Nat. Ecol. Evol.">
        <title>Megaphylogeny resolves global patterns of mushroom evolution.</title>
        <authorList>
            <person name="Varga T."/>
            <person name="Krizsan K."/>
            <person name="Foldi C."/>
            <person name="Dima B."/>
            <person name="Sanchez-Garcia M."/>
            <person name="Sanchez-Ramirez S."/>
            <person name="Szollosi G.J."/>
            <person name="Szarkandi J.G."/>
            <person name="Papp V."/>
            <person name="Albert L."/>
            <person name="Andreopoulos W."/>
            <person name="Angelini C."/>
            <person name="Antonin V."/>
            <person name="Barry K.W."/>
            <person name="Bougher N.L."/>
            <person name="Buchanan P."/>
            <person name="Buyck B."/>
            <person name="Bense V."/>
            <person name="Catcheside P."/>
            <person name="Chovatia M."/>
            <person name="Cooper J."/>
            <person name="Damon W."/>
            <person name="Desjardin D."/>
            <person name="Finy P."/>
            <person name="Geml J."/>
            <person name="Haridas S."/>
            <person name="Hughes K."/>
            <person name="Justo A."/>
            <person name="Karasinski D."/>
            <person name="Kautmanova I."/>
            <person name="Kiss B."/>
            <person name="Kocsube S."/>
            <person name="Kotiranta H."/>
            <person name="LaButti K.M."/>
            <person name="Lechner B.E."/>
            <person name="Liimatainen K."/>
            <person name="Lipzen A."/>
            <person name="Lukacs Z."/>
            <person name="Mihaltcheva S."/>
            <person name="Morgado L.N."/>
            <person name="Niskanen T."/>
            <person name="Noordeloos M.E."/>
            <person name="Ohm R.A."/>
            <person name="Ortiz-Santana B."/>
            <person name="Ovrebo C."/>
            <person name="Racz N."/>
            <person name="Riley R."/>
            <person name="Savchenko A."/>
            <person name="Shiryaev A."/>
            <person name="Soop K."/>
            <person name="Spirin V."/>
            <person name="Szebenyi C."/>
            <person name="Tomsovsky M."/>
            <person name="Tulloss R.E."/>
            <person name="Uehling J."/>
            <person name="Grigoriev I.V."/>
            <person name="Vagvolgyi C."/>
            <person name="Papp T."/>
            <person name="Martin F.M."/>
            <person name="Miettinen O."/>
            <person name="Hibbett D.S."/>
            <person name="Nagy L.G."/>
        </authorList>
    </citation>
    <scope>NUCLEOTIDE SEQUENCE [LARGE SCALE GENOMIC DNA]</scope>
    <source>
        <strain evidence="3 4">CBS 309.79</strain>
    </source>
</reference>
<dbReference type="Proteomes" id="UP000305067">
    <property type="component" value="Unassembled WGS sequence"/>
</dbReference>
<evidence type="ECO:0008006" key="5">
    <source>
        <dbReference type="Google" id="ProtNLM"/>
    </source>
</evidence>
<protein>
    <recommendedName>
        <fullName evidence="5">F-box domain-containing protein</fullName>
    </recommendedName>
</protein>
<evidence type="ECO:0000313" key="4">
    <source>
        <dbReference type="Proteomes" id="UP000305067"/>
    </source>
</evidence>
<evidence type="ECO:0000256" key="2">
    <source>
        <dbReference type="SAM" id="MobiDB-lite"/>
    </source>
</evidence>
<dbReference type="EMBL" id="ML178837">
    <property type="protein sequence ID" value="TFK98811.1"/>
    <property type="molecule type" value="Genomic_DNA"/>
</dbReference>
<accession>A0A5C3QAN7</accession>
<dbReference type="AlphaFoldDB" id="A0A5C3QAN7"/>
<organism evidence="3 4">
    <name type="scientific">Pterulicium gracile</name>
    <dbReference type="NCBI Taxonomy" id="1884261"/>
    <lineage>
        <taxon>Eukaryota</taxon>
        <taxon>Fungi</taxon>
        <taxon>Dikarya</taxon>
        <taxon>Basidiomycota</taxon>
        <taxon>Agaricomycotina</taxon>
        <taxon>Agaricomycetes</taxon>
        <taxon>Agaricomycetidae</taxon>
        <taxon>Agaricales</taxon>
        <taxon>Pleurotineae</taxon>
        <taxon>Pterulaceae</taxon>
        <taxon>Pterulicium</taxon>
    </lineage>
</organism>
<evidence type="ECO:0000256" key="1">
    <source>
        <dbReference type="SAM" id="Coils"/>
    </source>
</evidence>
<feature type="coiled-coil region" evidence="1">
    <location>
        <begin position="157"/>
        <end position="184"/>
    </location>
</feature>
<keyword evidence="4" id="KW-1185">Reference proteome</keyword>
<feature type="region of interest" description="Disordered" evidence="2">
    <location>
        <begin position="1"/>
        <end position="50"/>
    </location>
</feature>
<evidence type="ECO:0000313" key="3">
    <source>
        <dbReference type="EMBL" id="TFK98811.1"/>
    </source>
</evidence>
<proteinExistence type="predicted"/>
<gene>
    <name evidence="3" type="ORF">BDV98DRAFT_195214</name>
</gene>
<name>A0A5C3QAN7_9AGAR</name>